<dbReference type="PANTHER" id="PTHR30443">
    <property type="entry name" value="INNER MEMBRANE PROTEIN"/>
    <property type="match status" value="1"/>
</dbReference>
<accession>A0A916ZSZ0</accession>
<keyword evidence="4 7" id="KW-0812">Transmembrane</keyword>
<dbReference type="AlphaFoldDB" id="A0A916ZSZ0"/>
<dbReference type="Pfam" id="PF00884">
    <property type="entry name" value="Sulfatase"/>
    <property type="match status" value="1"/>
</dbReference>
<dbReference type="InterPro" id="IPR017850">
    <property type="entry name" value="Alkaline_phosphatase_core_sf"/>
</dbReference>
<dbReference type="Gene3D" id="3.40.720.10">
    <property type="entry name" value="Alkaline Phosphatase, subunit A"/>
    <property type="match status" value="1"/>
</dbReference>
<evidence type="ECO:0000259" key="8">
    <source>
        <dbReference type="Pfam" id="PF00884"/>
    </source>
</evidence>
<feature type="domain" description="Sulfatase N-terminal" evidence="8">
    <location>
        <begin position="117"/>
        <end position="397"/>
    </location>
</feature>
<dbReference type="GO" id="GO:0009244">
    <property type="term" value="P:lipopolysaccharide core region biosynthetic process"/>
    <property type="evidence" value="ECO:0007669"/>
    <property type="project" value="TreeGrafter"/>
</dbReference>
<evidence type="ECO:0000256" key="5">
    <source>
        <dbReference type="ARBA" id="ARBA00022989"/>
    </source>
</evidence>
<evidence type="ECO:0000313" key="9">
    <source>
        <dbReference type="EMBL" id="GGE10025.1"/>
    </source>
</evidence>
<evidence type="ECO:0000313" key="10">
    <source>
        <dbReference type="Proteomes" id="UP000599688"/>
    </source>
</evidence>
<comment type="caution">
    <text evidence="9">The sequence shown here is derived from an EMBL/GenBank/DDBJ whole genome shotgun (WGS) entry which is preliminary data.</text>
</comment>
<reference evidence="9 10" key="1">
    <citation type="journal article" date="2014" name="Int. J. Syst. Evol. Microbiol.">
        <title>Complete genome sequence of Corynebacterium casei LMG S-19264T (=DSM 44701T), isolated from a smear-ripened cheese.</title>
        <authorList>
            <consortium name="US DOE Joint Genome Institute (JGI-PGF)"/>
            <person name="Walter F."/>
            <person name="Albersmeier A."/>
            <person name="Kalinowski J."/>
            <person name="Ruckert C."/>
        </authorList>
    </citation>
    <scope>NUCLEOTIDE SEQUENCE [LARGE SCALE GENOMIC DNA]</scope>
    <source>
        <strain evidence="9 10">CGMCC 1.12925</strain>
    </source>
</reference>
<evidence type="ECO:0000256" key="4">
    <source>
        <dbReference type="ARBA" id="ARBA00022692"/>
    </source>
</evidence>
<dbReference type="Proteomes" id="UP000599688">
    <property type="component" value="Unassembled WGS sequence"/>
</dbReference>
<dbReference type="GO" id="GO:0005886">
    <property type="term" value="C:plasma membrane"/>
    <property type="evidence" value="ECO:0007669"/>
    <property type="project" value="UniProtKB-SubCell"/>
</dbReference>
<dbReference type="SUPFAM" id="SSF53649">
    <property type="entry name" value="Alkaline phosphatase-like"/>
    <property type="match status" value="1"/>
</dbReference>
<evidence type="ECO:0000256" key="7">
    <source>
        <dbReference type="SAM" id="Phobius"/>
    </source>
</evidence>
<dbReference type="InterPro" id="IPR000917">
    <property type="entry name" value="Sulfatase_N"/>
</dbReference>
<evidence type="ECO:0000256" key="1">
    <source>
        <dbReference type="ARBA" id="ARBA00004651"/>
    </source>
</evidence>
<feature type="transmembrane region" description="Helical" evidence="7">
    <location>
        <begin position="20"/>
        <end position="38"/>
    </location>
</feature>
<dbReference type="CDD" id="cd16017">
    <property type="entry name" value="LptA"/>
    <property type="match status" value="1"/>
</dbReference>
<evidence type="ECO:0000256" key="6">
    <source>
        <dbReference type="ARBA" id="ARBA00023136"/>
    </source>
</evidence>
<sequence>MFETNVAEASEFLSFYINPFSVIYASLTLAYIAIYWIFQTKNKVELKPVLSTFWLIICLIISLFFIRITKLIDQNFPYLVVRGVHVYQEEQEALANLHIDKPKGSFTNVTSASKQPRTFVLIIGESTTKHNLELYGYPRPTNPKLSKRKEQLHVFEDVISTNAFTIGALKTALSLHNFEAKNESTIVQLFNQADFETHWISNQRPIGPYESIVTKISRASNFYTFTNTALAGKKTPIDEVLLPYLKTTLKRNTKDKFIVLHILGTHLQYKDRYPSRFEKFNNEAPNLKYVHAEAIQKRNEYDNAVLYNDFLIDEVIKQVEQENGESYVLYFADHGEEVFLNQDFAGHNDDNPSPSMFEVPFILWTNKNFQKSFQSTIDTSRAYSLNNFIHSLAELSDIQFDEFEPEKSIFSKDFKIESRFIKQKIDFKSFKSSFEKEN</sequence>
<dbReference type="InterPro" id="IPR058130">
    <property type="entry name" value="PEA_transf_C"/>
</dbReference>
<proteinExistence type="predicted"/>
<keyword evidence="3 9" id="KW-0808">Transferase</keyword>
<organism evidence="9 10">
    <name type="scientific">Psychroflexus salis</name>
    <dbReference type="NCBI Taxonomy" id="1526574"/>
    <lineage>
        <taxon>Bacteria</taxon>
        <taxon>Pseudomonadati</taxon>
        <taxon>Bacteroidota</taxon>
        <taxon>Flavobacteriia</taxon>
        <taxon>Flavobacteriales</taxon>
        <taxon>Flavobacteriaceae</taxon>
        <taxon>Psychroflexus</taxon>
    </lineage>
</organism>
<name>A0A916ZSZ0_9FLAO</name>
<keyword evidence="6 7" id="KW-0472">Membrane</keyword>
<dbReference type="EMBL" id="BMGL01000005">
    <property type="protein sequence ID" value="GGE10025.1"/>
    <property type="molecule type" value="Genomic_DNA"/>
</dbReference>
<dbReference type="GO" id="GO:0016776">
    <property type="term" value="F:phosphotransferase activity, phosphate group as acceptor"/>
    <property type="evidence" value="ECO:0007669"/>
    <property type="project" value="TreeGrafter"/>
</dbReference>
<evidence type="ECO:0000256" key="2">
    <source>
        <dbReference type="ARBA" id="ARBA00022475"/>
    </source>
</evidence>
<dbReference type="InterPro" id="IPR040423">
    <property type="entry name" value="PEA_transferase"/>
</dbReference>
<keyword evidence="5 7" id="KW-1133">Transmembrane helix</keyword>
<dbReference type="PANTHER" id="PTHR30443:SF2">
    <property type="entry name" value="PHOSPHOETHANOLAMINE TRANSFERASE EPTC"/>
    <property type="match status" value="1"/>
</dbReference>
<feature type="transmembrane region" description="Helical" evidence="7">
    <location>
        <begin position="50"/>
        <end position="68"/>
    </location>
</feature>
<gene>
    <name evidence="9" type="ORF">GCM10010831_09410</name>
</gene>
<keyword evidence="10" id="KW-1185">Reference proteome</keyword>
<evidence type="ECO:0000256" key="3">
    <source>
        <dbReference type="ARBA" id="ARBA00022679"/>
    </source>
</evidence>
<protein>
    <submittedName>
        <fullName evidence="9">Phosphoethanolamine transferase CptA</fullName>
    </submittedName>
</protein>
<keyword evidence="2" id="KW-1003">Cell membrane</keyword>
<comment type="subcellular location">
    <subcellularLocation>
        <location evidence="1">Cell membrane</location>
        <topology evidence="1">Multi-pass membrane protein</topology>
    </subcellularLocation>
</comment>